<dbReference type="PANTHER" id="PTHR20955">
    <property type="entry name" value="PROTEIN JAGUNAL HOMOLOG 1"/>
    <property type="match status" value="1"/>
</dbReference>
<dbReference type="Pfam" id="PF07086">
    <property type="entry name" value="Jagunal"/>
    <property type="match status" value="1"/>
</dbReference>
<evidence type="ECO:0000256" key="1">
    <source>
        <dbReference type="ARBA" id="ARBA00004477"/>
    </source>
</evidence>
<dbReference type="GO" id="GO:0005789">
    <property type="term" value="C:endoplasmic reticulum membrane"/>
    <property type="evidence" value="ECO:0007669"/>
    <property type="project" value="UniProtKB-SubCell"/>
</dbReference>
<keyword evidence="4" id="KW-0256">Endoplasmic reticulum</keyword>
<organism evidence="8">
    <name type="scientific">Anthurium amnicola</name>
    <dbReference type="NCBI Taxonomy" id="1678845"/>
    <lineage>
        <taxon>Eukaryota</taxon>
        <taxon>Viridiplantae</taxon>
        <taxon>Streptophyta</taxon>
        <taxon>Embryophyta</taxon>
        <taxon>Tracheophyta</taxon>
        <taxon>Spermatophyta</taxon>
        <taxon>Magnoliopsida</taxon>
        <taxon>Liliopsida</taxon>
        <taxon>Araceae</taxon>
        <taxon>Pothoideae</taxon>
        <taxon>Potheae</taxon>
        <taxon>Anthurium</taxon>
    </lineage>
</organism>
<evidence type="ECO:0000256" key="5">
    <source>
        <dbReference type="ARBA" id="ARBA00022989"/>
    </source>
</evidence>
<accession>A0A1D1YXM8</accession>
<evidence type="ECO:0000256" key="3">
    <source>
        <dbReference type="ARBA" id="ARBA00022692"/>
    </source>
</evidence>
<proteinExistence type="inferred from homology"/>
<evidence type="ECO:0000256" key="4">
    <source>
        <dbReference type="ARBA" id="ARBA00022824"/>
    </source>
</evidence>
<comment type="similarity">
    <text evidence="2">Belongs to the jagunal family.</text>
</comment>
<name>A0A1D1YXM8_9ARAE</name>
<dbReference type="EMBL" id="GDJX01008545">
    <property type="protein sequence ID" value="JAT59391.1"/>
    <property type="molecule type" value="Transcribed_RNA"/>
</dbReference>
<keyword evidence="6 7" id="KW-0472">Membrane</keyword>
<feature type="transmembrane region" description="Helical" evidence="7">
    <location>
        <begin position="65"/>
        <end position="85"/>
    </location>
</feature>
<reference evidence="8" key="1">
    <citation type="submission" date="2015-07" db="EMBL/GenBank/DDBJ databases">
        <title>Transcriptome Assembly of Anthurium amnicola.</title>
        <authorList>
            <person name="Suzuki J."/>
        </authorList>
    </citation>
    <scope>NUCLEOTIDE SEQUENCE</scope>
</reference>
<keyword evidence="5 7" id="KW-1133">Transmembrane helix</keyword>
<evidence type="ECO:0000313" key="9">
    <source>
        <dbReference type="EMBL" id="JAT62098.1"/>
    </source>
</evidence>
<dbReference type="GO" id="GO:0007029">
    <property type="term" value="P:endoplasmic reticulum organization"/>
    <property type="evidence" value="ECO:0007669"/>
    <property type="project" value="InterPro"/>
</dbReference>
<comment type="subcellular location">
    <subcellularLocation>
        <location evidence="1">Endoplasmic reticulum membrane</location>
        <topology evidence="1">Multi-pass membrane protein</topology>
    </subcellularLocation>
</comment>
<dbReference type="GO" id="GO:0016192">
    <property type="term" value="P:vesicle-mediated transport"/>
    <property type="evidence" value="ECO:0007669"/>
    <property type="project" value="TreeGrafter"/>
</dbReference>
<feature type="transmembrane region" description="Helical" evidence="7">
    <location>
        <begin position="42"/>
        <end position="59"/>
    </location>
</feature>
<dbReference type="InterPro" id="IPR009787">
    <property type="entry name" value="Jagunal"/>
</dbReference>
<sequence length="173" mass="19349">MQQRKSVVGRPSGTDGSDFSYRMVVDQRYKKVAEGKSRLRKLLLAQAIIQVLGVVWMFLSKSQEMGSSNITMFSIAFGFISLIIGELGRQRSLVALLRLYSTASSMAVALSVACLIRNDFFFQVIRDWNPSTVQGYELVEMGRVAFGVLLQIVVIITTISLMQNMSPKRASQR</sequence>
<evidence type="ECO:0000256" key="7">
    <source>
        <dbReference type="SAM" id="Phobius"/>
    </source>
</evidence>
<feature type="transmembrane region" description="Helical" evidence="7">
    <location>
        <begin position="141"/>
        <end position="162"/>
    </location>
</feature>
<protein>
    <submittedName>
        <fullName evidence="8">Protein jagunal 1</fullName>
    </submittedName>
</protein>
<dbReference type="AlphaFoldDB" id="A0A1D1YXM8"/>
<gene>
    <name evidence="8" type="primary">jagn1_2</name>
    <name evidence="9" type="synonym">jagn1_1</name>
    <name evidence="8" type="ORF">g.42448</name>
    <name evidence="9" type="ORF">g.42449</name>
</gene>
<dbReference type="EMBL" id="GDJX01005838">
    <property type="protein sequence ID" value="JAT62098.1"/>
    <property type="molecule type" value="Transcribed_RNA"/>
</dbReference>
<evidence type="ECO:0000256" key="2">
    <source>
        <dbReference type="ARBA" id="ARBA00008462"/>
    </source>
</evidence>
<feature type="transmembrane region" description="Helical" evidence="7">
    <location>
        <begin position="97"/>
        <end position="121"/>
    </location>
</feature>
<keyword evidence="3 7" id="KW-0812">Transmembrane</keyword>
<evidence type="ECO:0000313" key="8">
    <source>
        <dbReference type="EMBL" id="JAT59391.1"/>
    </source>
</evidence>
<evidence type="ECO:0000256" key="6">
    <source>
        <dbReference type="ARBA" id="ARBA00023136"/>
    </source>
</evidence>
<dbReference type="PANTHER" id="PTHR20955:SF1">
    <property type="entry name" value="PROTEIN JAGUNAL HOMOLOG 1"/>
    <property type="match status" value="1"/>
</dbReference>